<comment type="catalytic activity">
    <reaction evidence="12">
        <text>2 [molybdopterin-synthase sulfur-carrier protein]-C-terminal-Gly-aminoethanethioate + cyclic pyranopterin phosphate + H2O = molybdopterin + 2 [molybdopterin-synthase sulfur-carrier protein]-C-terminal Gly-Gly + 2 H(+)</text>
        <dbReference type="Rhea" id="RHEA:26333"/>
        <dbReference type="Rhea" id="RHEA-COMP:12202"/>
        <dbReference type="Rhea" id="RHEA-COMP:19907"/>
        <dbReference type="ChEBI" id="CHEBI:15377"/>
        <dbReference type="ChEBI" id="CHEBI:15378"/>
        <dbReference type="ChEBI" id="CHEBI:58698"/>
        <dbReference type="ChEBI" id="CHEBI:59648"/>
        <dbReference type="ChEBI" id="CHEBI:90778"/>
        <dbReference type="ChEBI" id="CHEBI:232372"/>
        <dbReference type="EC" id="2.8.1.12"/>
    </reaction>
</comment>
<comment type="subunit">
    <text evidence="7">Heterotetramer of 2 MoaD subunits and 2 MoaE subunits. Also stable as homodimer. The enzyme changes between these two forms during catalysis.</text>
</comment>
<gene>
    <name evidence="13" type="primary">moaE</name>
    <name evidence="13" type="ORF">ICMP_473</name>
</gene>
<evidence type="ECO:0000256" key="10">
    <source>
        <dbReference type="ARBA" id="ARBA00030781"/>
    </source>
</evidence>
<dbReference type="EMBL" id="AP010872">
    <property type="protein sequence ID" value="BAH83324.1"/>
    <property type="molecule type" value="Genomic_DNA"/>
</dbReference>
<evidence type="ECO:0000256" key="5">
    <source>
        <dbReference type="ARBA" id="ARBA00022679"/>
    </source>
</evidence>
<evidence type="ECO:0000313" key="14">
    <source>
        <dbReference type="Proteomes" id="UP000061704"/>
    </source>
</evidence>
<keyword evidence="6" id="KW-0501">Molybdenum cofactor biosynthesis</keyword>
<evidence type="ECO:0000313" key="13">
    <source>
        <dbReference type="EMBL" id="BAH83324.1"/>
    </source>
</evidence>
<dbReference type="UniPathway" id="UPA00344"/>
<keyword evidence="14" id="KW-1185">Reference proteome</keyword>
<dbReference type="HOGENOM" id="CLU_089568_2_1_6"/>
<evidence type="ECO:0000256" key="2">
    <source>
        <dbReference type="ARBA" id="ARBA00005426"/>
    </source>
</evidence>
<name>C5WDB8_9ENTR</name>
<dbReference type="InterPro" id="IPR036563">
    <property type="entry name" value="MoaE_sf"/>
</dbReference>
<sequence>MEIKICVGNSPFNICQEYQWLNACDRDGAVVTFTGKVRSHNDDKRVLRLTLEHYPEMTEKILKKIIIDASYRWILHRIIVIHRIGELSSGDNIVLVGVSCLDRSSAFSAAEFIMDHIKTHAPFWKKEATIQGNEWISMRIKDIKLVNRWNNLSR</sequence>
<dbReference type="GO" id="GO:0006777">
    <property type="term" value="P:Mo-molybdopterin cofactor biosynthetic process"/>
    <property type="evidence" value="ECO:0007669"/>
    <property type="project" value="UniProtKB-KW"/>
</dbReference>
<evidence type="ECO:0000256" key="11">
    <source>
        <dbReference type="ARBA" id="ARBA00032474"/>
    </source>
</evidence>
<evidence type="ECO:0000256" key="7">
    <source>
        <dbReference type="ARBA" id="ARBA00026066"/>
    </source>
</evidence>
<dbReference type="KEGG" id="icp:ICMP_473"/>
<dbReference type="NCBIfam" id="NF007959">
    <property type="entry name" value="PRK10678.1"/>
    <property type="match status" value="1"/>
</dbReference>
<dbReference type="RefSeq" id="WP_041069562.1">
    <property type="nucleotide sequence ID" value="NZ_AP010872.1"/>
</dbReference>
<evidence type="ECO:0000256" key="8">
    <source>
        <dbReference type="ARBA" id="ARBA00029745"/>
    </source>
</evidence>
<dbReference type="FunFam" id="3.90.1170.40:FF:000001">
    <property type="entry name" value="Molybdopterin synthase catalytic subunit MoaE"/>
    <property type="match status" value="1"/>
</dbReference>
<comment type="similarity">
    <text evidence="2">Belongs to the MoaE family.</text>
</comment>
<dbReference type="CDD" id="cd00756">
    <property type="entry name" value="MoaE"/>
    <property type="match status" value="1"/>
</dbReference>
<dbReference type="PANTHER" id="PTHR23404">
    <property type="entry name" value="MOLYBDOPTERIN SYNTHASE RELATED"/>
    <property type="match status" value="1"/>
</dbReference>
<dbReference type="InterPro" id="IPR003448">
    <property type="entry name" value="Mopterin_biosynth_MoaE"/>
</dbReference>
<keyword evidence="5" id="KW-0808">Transferase</keyword>
<protein>
    <recommendedName>
        <fullName evidence="4">Molybdopterin synthase catalytic subunit</fullName>
        <ecNumber evidence="3">2.8.1.12</ecNumber>
    </recommendedName>
    <alternativeName>
        <fullName evidence="10">MPT synthase subunit 2</fullName>
    </alternativeName>
    <alternativeName>
        <fullName evidence="8">Molybdenum cofactor biosynthesis protein E</fullName>
    </alternativeName>
    <alternativeName>
        <fullName evidence="9">Molybdopterin-converting factor large subunit</fullName>
    </alternativeName>
    <alternativeName>
        <fullName evidence="11">Molybdopterin-converting factor subunit 2</fullName>
    </alternativeName>
</protein>
<evidence type="ECO:0000256" key="6">
    <source>
        <dbReference type="ARBA" id="ARBA00023150"/>
    </source>
</evidence>
<evidence type="ECO:0000256" key="3">
    <source>
        <dbReference type="ARBA" id="ARBA00011950"/>
    </source>
</evidence>
<dbReference type="GO" id="GO:0030366">
    <property type="term" value="F:molybdopterin synthase activity"/>
    <property type="evidence" value="ECO:0007669"/>
    <property type="project" value="UniProtKB-EC"/>
</dbReference>
<dbReference type="STRING" id="476281.ICMP_473"/>
<organism evidence="13 14">
    <name type="scientific">Candidatus Ishikawaella capsulata Mpkobe</name>
    <dbReference type="NCBI Taxonomy" id="476281"/>
    <lineage>
        <taxon>Bacteria</taxon>
        <taxon>Pseudomonadati</taxon>
        <taxon>Pseudomonadota</taxon>
        <taxon>Gammaproteobacteria</taxon>
        <taxon>Enterobacterales</taxon>
        <taxon>Enterobacteriaceae</taxon>
        <taxon>Candidatus Ishikawella</taxon>
    </lineage>
</organism>
<dbReference type="SUPFAM" id="SSF54690">
    <property type="entry name" value="Molybdopterin synthase subunit MoaE"/>
    <property type="match status" value="1"/>
</dbReference>
<evidence type="ECO:0000256" key="4">
    <source>
        <dbReference type="ARBA" id="ARBA00013858"/>
    </source>
</evidence>
<dbReference type="Proteomes" id="UP000061704">
    <property type="component" value="Chromosome"/>
</dbReference>
<dbReference type="Gene3D" id="3.90.1170.40">
    <property type="entry name" value="Molybdopterin biosynthesis MoaE subunit"/>
    <property type="match status" value="1"/>
</dbReference>
<proteinExistence type="inferred from homology"/>
<dbReference type="Pfam" id="PF02391">
    <property type="entry name" value="MoaE"/>
    <property type="match status" value="1"/>
</dbReference>
<evidence type="ECO:0000256" key="12">
    <source>
        <dbReference type="ARBA" id="ARBA00049878"/>
    </source>
</evidence>
<dbReference type="EC" id="2.8.1.12" evidence="3"/>
<accession>C5WDB8</accession>
<dbReference type="AlphaFoldDB" id="C5WDB8"/>
<dbReference type="OrthoDB" id="9803224at2"/>
<comment type="pathway">
    <text evidence="1">Cofactor biosynthesis; molybdopterin biosynthesis.</text>
</comment>
<reference evidence="13 14" key="1">
    <citation type="journal article" date="2011" name="Genome Biol. Evol.">
        <title>Reductive evolution of bacterial genome in insect gut environment.</title>
        <authorList>
            <person name="Nikoh N."/>
            <person name="Hosokawa T."/>
            <person name="Ohshima K."/>
            <person name="Hattori M."/>
            <person name="Fukatsu T."/>
        </authorList>
    </citation>
    <scope>NUCLEOTIDE SEQUENCE [LARGE SCALE GENOMIC DNA]</scope>
    <source>
        <strain evidence="13 14">Mpkobe</strain>
    </source>
</reference>
<evidence type="ECO:0000256" key="1">
    <source>
        <dbReference type="ARBA" id="ARBA00005046"/>
    </source>
</evidence>
<evidence type="ECO:0000256" key="9">
    <source>
        <dbReference type="ARBA" id="ARBA00030407"/>
    </source>
</evidence>